<dbReference type="Pfam" id="PF02464">
    <property type="entry name" value="CinA"/>
    <property type="match status" value="1"/>
</dbReference>
<dbReference type="InterPro" id="IPR036653">
    <property type="entry name" value="CinA-like_C"/>
</dbReference>
<dbReference type="Gene3D" id="3.40.980.10">
    <property type="entry name" value="MoaB/Mog-like domain"/>
    <property type="match status" value="1"/>
</dbReference>
<sequence>MIAEIIAAGSEMLTPFRQDTNSLYLTEGLNDLGVTVAFKTIVGDSLDHLTEAARNALQRADIVIFSGGLGPTEDDLTREAAAAALGLTLHPDPAIIAALYKRFAERRIAITPNNAKQADILDGAMLLENKNGTAPGQFLVTTYRGKKRYVALLPGPPKELKPLFDEQVKPRLAALLPTRFLAKRLLRMALIPESQVDARTSPIYKLYEDVETTILAGSGEIQLHFQCVAATLAQAQARVDELAERIEREMGDDIFSSHGESLDEVILLMLGMRHQTLATAESCTGGMLAQRLTAIPNSSRAFIGGAVTYSASMKALFCNVPPELIESQGAVSEPVARAMAEGIQTTTGASYGIGITGLAGPGGGSQGTDEGKPVGLVYIGITDATGPEPVTQIKQLQLMGDRERIRWWATQHALELFRRQLL</sequence>
<dbReference type="Proteomes" id="UP000000343">
    <property type="component" value="Chromosome"/>
</dbReference>
<dbReference type="Pfam" id="PF18146">
    <property type="entry name" value="CinA_KH"/>
    <property type="match status" value="1"/>
</dbReference>
<dbReference type="Pfam" id="PF00994">
    <property type="entry name" value="MoCF_biosynth"/>
    <property type="match status" value="1"/>
</dbReference>
<dbReference type="EMBL" id="CP002480">
    <property type="protein sequence ID" value="ADW68097.1"/>
    <property type="molecule type" value="Genomic_DNA"/>
</dbReference>
<dbReference type="PaxDb" id="1198114-AciX9_1034"/>
<feature type="domain" description="MoaB/Mog" evidence="2">
    <location>
        <begin position="4"/>
        <end position="175"/>
    </location>
</feature>
<dbReference type="InterPro" id="IPR008136">
    <property type="entry name" value="CinA_C"/>
</dbReference>
<evidence type="ECO:0000256" key="1">
    <source>
        <dbReference type="HAMAP-Rule" id="MF_00226"/>
    </source>
</evidence>
<dbReference type="InterPro" id="IPR008135">
    <property type="entry name" value="Competence-induced_CinA"/>
</dbReference>
<dbReference type="InterPro" id="IPR041424">
    <property type="entry name" value="CinA_KH"/>
</dbReference>
<dbReference type="CDD" id="cd00885">
    <property type="entry name" value="cinA"/>
    <property type="match status" value="1"/>
</dbReference>
<accession>E8X2W3</accession>
<dbReference type="KEGG" id="acm:AciX9_1034"/>
<dbReference type="NCBIfam" id="TIGR00199">
    <property type="entry name" value="PncC_domain"/>
    <property type="match status" value="1"/>
</dbReference>
<dbReference type="PANTHER" id="PTHR13939">
    <property type="entry name" value="NICOTINAMIDE-NUCLEOTIDE AMIDOHYDROLASE PNCC"/>
    <property type="match status" value="1"/>
</dbReference>
<protein>
    <recommendedName>
        <fullName evidence="1">CinA-like protein</fullName>
    </recommendedName>
</protein>
<dbReference type="RefSeq" id="WP_013579420.1">
    <property type="nucleotide sequence ID" value="NC_015064.1"/>
</dbReference>
<dbReference type="PIRSF" id="PIRSF006728">
    <property type="entry name" value="CinA"/>
    <property type="match status" value="1"/>
</dbReference>
<dbReference type="SMART" id="SM00852">
    <property type="entry name" value="MoCF_biosynth"/>
    <property type="match status" value="1"/>
</dbReference>
<dbReference type="SUPFAM" id="SSF142433">
    <property type="entry name" value="CinA-like"/>
    <property type="match status" value="1"/>
</dbReference>
<dbReference type="AlphaFoldDB" id="E8X2W3"/>
<organism evidence="4">
    <name type="scientific">Granulicella tundricola (strain ATCC BAA-1859 / DSM 23138 / MP5ACTX9)</name>
    <dbReference type="NCBI Taxonomy" id="1198114"/>
    <lineage>
        <taxon>Bacteria</taxon>
        <taxon>Pseudomonadati</taxon>
        <taxon>Acidobacteriota</taxon>
        <taxon>Terriglobia</taxon>
        <taxon>Terriglobales</taxon>
        <taxon>Acidobacteriaceae</taxon>
        <taxon>Granulicella</taxon>
    </lineage>
</organism>
<dbReference type="NCBIfam" id="TIGR00200">
    <property type="entry name" value="cinA_nterm"/>
    <property type="match status" value="1"/>
</dbReference>
<dbReference type="STRING" id="1198114.AciX9_1034"/>
<evidence type="ECO:0000313" key="4">
    <source>
        <dbReference type="Proteomes" id="UP000000343"/>
    </source>
</evidence>
<comment type="similarity">
    <text evidence="1">Belongs to the CinA family.</text>
</comment>
<reference evidence="4" key="1">
    <citation type="submission" date="2011-01" db="EMBL/GenBank/DDBJ databases">
        <title>Complete sequence of chromosome of Acidobacterium sp. MP5ACTX9.</title>
        <authorList>
            <consortium name="US DOE Joint Genome Institute"/>
            <person name="Lucas S."/>
            <person name="Copeland A."/>
            <person name="Lapidus A."/>
            <person name="Cheng J.-F."/>
            <person name="Goodwin L."/>
            <person name="Pitluck S."/>
            <person name="Teshima H."/>
            <person name="Detter J.C."/>
            <person name="Han C."/>
            <person name="Tapia R."/>
            <person name="Land M."/>
            <person name="Hauser L."/>
            <person name="Kyrpides N."/>
            <person name="Ivanova N."/>
            <person name="Ovchinnikova G."/>
            <person name="Pagani I."/>
            <person name="Rawat S.R."/>
            <person name="Mannisto M."/>
            <person name="Haggblom M.M."/>
            <person name="Woyke T."/>
        </authorList>
    </citation>
    <scope>NUCLEOTIDE SEQUENCE [LARGE SCALE GENOMIC DNA]</scope>
    <source>
        <strain evidence="4">MP5ACTX9</strain>
    </source>
</reference>
<dbReference type="NCBIfam" id="NF001813">
    <property type="entry name" value="PRK00549.1"/>
    <property type="match status" value="1"/>
</dbReference>
<name>E8X2W3_GRATM</name>
<dbReference type="OrthoDB" id="9801454at2"/>
<keyword evidence="4" id="KW-1185">Reference proteome</keyword>
<dbReference type="SUPFAM" id="SSF53218">
    <property type="entry name" value="Molybdenum cofactor biosynthesis proteins"/>
    <property type="match status" value="1"/>
</dbReference>
<dbReference type="InterPro" id="IPR050101">
    <property type="entry name" value="CinA"/>
</dbReference>
<dbReference type="PANTHER" id="PTHR13939:SF0">
    <property type="entry name" value="NMN AMIDOHYDROLASE-LIKE PROTEIN YFAY"/>
    <property type="match status" value="1"/>
</dbReference>
<dbReference type="InterPro" id="IPR036425">
    <property type="entry name" value="MoaB/Mog-like_dom_sf"/>
</dbReference>
<dbReference type="HOGENOM" id="CLU_030805_9_3_0"/>
<evidence type="ECO:0000313" key="3">
    <source>
        <dbReference type="EMBL" id="ADW68097.1"/>
    </source>
</evidence>
<evidence type="ECO:0000259" key="2">
    <source>
        <dbReference type="SMART" id="SM00852"/>
    </source>
</evidence>
<dbReference type="eggNOG" id="COG1546">
    <property type="taxonomic scope" value="Bacteria"/>
</dbReference>
<dbReference type="HAMAP" id="MF_00226_B">
    <property type="entry name" value="CinA_B"/>
    <property type="match status" value="1"/>
</dbReference>
<dbReference type="Gene3D" id="3.90.950.20">
    <property type="entry name" value="CinA-like"/>
    <property type="match status" value="1"/>
</dbReference>
<dbReference type="eggNOG" id="COG1058">
    <property type="taxonomic scope" value="Bacteria"/>
</dbReference>
<proteinExistence type="inferred from homology"/>
<dbReference type="InterPro" id="IPR001453">
    <property type="entry name" value="MoaB/Mog_dom"/>
</dbReference>
<gene>
    <name evidence="3" type="ordered locus">AciX9_1034</name>
</gene>